<dbReference type="EMBL" id="CP038852">
    <property type="protein sequence ID" value="QIZ20399.1"/>
    <property type="molecule type" value="Genomic_DNA"/>
</dbReference>
<keyword evidence="1" id="KW-1133">Transmembrane helix</keyword>
<organism evidence="2 3">
    <name type="scientific">Candidatus Pelagibacter giovannonii</name>
    <dbReference type="NCBI Taxonomy" id="2563896"/>
    <lineage>
        <taxon>Bacteria</taxon>
        <taxon>Pseudomonadati</taxon>
        <taxon>Pseudomonadota</taxon>
        <taxon>Alphaproteobacteria</taxon>
        <taxon>Candidatus Pelagibacterales</taxon>
        <taxon>Candidatus Pelagibacteraceae</taxon>
        <taxon>Candidatus Pelagibacter</taxon>
    </lineage>
</organism>
<keyword evidence="1" id="KW-0472">Membrane</keyword>
<sequence length="87" mass="10595">MLKELKYLLFLIVIVLFFFLSFKYYFSDANKKNSYRSLKNIEDKTKNYSRNLILLKSDTFNIVEYVEKSIDKNKKNYNFWKLINNDG</sequence>
<name>A0A6H1Q2P3_9PROT</name>
<gene>
    <name evidence="2" type="ORF">E5R92_01165</name>
</gene>
<evidence type="ECO:0000313" key="2">
    <source>
        <dbReference type="EMBL" id="QIZ20399.1"/>
    </source>
</evidence>
<proteinExistence type="predicted"/>
<dbReference type="RefSeq" id="WP_168606294.1">
    <property type="nucleotide sequence ID" value="NZ_CP038852.1"/>
</dbReference>
<accession>A0A6H1Q2P3</accession>
<keyword evidence="1" id="KW-0812">Transmembrane</keyword>
<evidence type="ECO:0000313" key="3">
    <source>
        <dbReference type="Proteomes" id="UP000501094"/>
    </source>
</evidence>
<dbReference type="AlphaFoldDB" id="A0A6H1Q2P3"/>
<feature type="transmembrane region" description="Helical" evidence="1">
    <location>
        <begin position="6"/>
        <end position="26"/>
    </location>
</feature>
<keyword evidence="3" id="KW-1185">Reference proteome</keyword>
<dbReference type="KEGG" id="peg:E5R92_01165"/>
<protein>
    <submittedName>
        <fullName evidence="2">Uncharacterized protein</fullName>
    </submittedName>
</protein>
<reference evidence="2 3" key="1">
    <citation type="journal article" date="2020" name="Nat. Microbiol.">
        <title>Lysogenic host-virus interactions in SAR11 marine bacteria.</title>
        <authorList>
            <person name="Morris R.M."/>
            <person name="Cain K.R."/>
            <person name="Hvorecny K.L."/>
            <person name="Kollman J.M."/>
        </authorList>
    </citation>
    <scope>NUCLEOTIDE SEQUENCE [LARGE SCALE GENOMIC DNA]</scope>
    <source>
        <strain evidence="2 3">NP1</strain>
    </source>
</reference>
<evidence type="ECO:0000256" key="1">
    <source>
        <dbReference type="SAM" id="Phobius"/>
    </source>
</evidence>
<dbReference type="Proteomes" id="UP000501094">
    <property type="component" value="Chromosome"/>
</dbReference>